<evidence type="ECO:0000259" key="2">
    <source>
        <dbReference type="Pfam" id="PF00534"/>
    </source>
</evidence>
<sequence>MEKILIIAESFPSKKRPNYNGGVEVVVENLIEKFSADRKVFLLTQRNAKNDEELLSPAKITRVGKVLQRTSPSFSRIVEFIFLEREILSRALRIKPDKIVATNHTNYLTGYFLSKIVKAKLILYWQDVLGFSWVRYFGIVGIFGLLSETLSRILPAENWAISQTTKNKLGRSAVFVVPPVVFKKVDSLKGKPTIQKIHGQILMVSRLVNYKRVALGIRIFSEVVKKKTQSHLMIVGDGPKKKAVEKLVKKLRLENSVTLKSVVTQEELANLYRKSEIFLHLSKIEGYCLVIQEAAGFGCKIVASYLPVLEETTKNLNGVLLIKSDTDIPSILIKIL</sequence>
<keyword evidence="1" id="KW-0808">Transferase</keyword>
<dbReference type="GO" id="GO:0009103">
    <property type="term" value="P:lipopolysaccharide biosynthetic process"/>
    <property type="evidence" value="ECO:0007669"/>
    <property type="project" value="TreeGrafter"/>
</dbReference>
<name>A0A2H0XD44_UNCKA</name>
<proteinExistence type="predicted"/>
<reference evidence="4" key="1">
    <citation type="submission" date="2017-09" db="EMBL/GenBank/DDBJ databases">
        <title>Depth-based differentiation of microbial function through sediment-hosted aquifers and enrichment of novel symbionts in the deep terrestrial subsurface.</title>
        <authorList>
            <person name="Probst A.J."/>
            <person name="Ladd B."/>
            <person name="Jarett J.K."/>
            <person name="Geller-Mcgrath D.E."/>
            <person name="Sieber C.M.K."/>
            <person name="Emerson J.B."/>
            <person name="Anantharaman K."/>
            <person name="Thomas B.C."/>
            <person name="Malmstrom R."/>
            <person name="Stieglmeier M."/>
            <person name="Klingl A."/>
            <person name="Woyke T."/>
            <person name="Ryan C.M."/>
            <person name="Banfield J.F."/>
        </authorList>
    </citation>
    <scope>NUCLEOTIDE SEQUENCE [LARGE SCALE GENOMIC DNA]</scope>
</reference>
<feature type="domain" description="Glycosyl transferase family 1" evidence="2">
    <location>
        <begin position="195"/>
        <end position="322"/>
    </location>
</feature>
<dbReference type="AlphaFoldDB" id="A0A2H0XD44"/>
<gene>
    <name evidence="3" type="ORF">COT49_03420</name>
</gene>
<organism evidence="3 4">
    <name type="scientific">candidate division WWE3 bacterium CG08_land_8_20_14_0_20_40_13</name>
    <dbReference type="NCBI Taxonomy" id="1975084"/>
    <lineage>
        <taxon>Bacteria</taxon>
        <taxon>Katanobacteria</taxon>
    </lineage>
</organism>
<evidence type="ECO:0000313" key="4">
    <source>
        <dbReference type="Proteomes" id="UP000230340"/>
    </source>
</evidence>
<dbReference type="Proteomes" id="UP000230340">
    <property type="component" value="Unassembled WGS sequence"/>
</dbReference>
<comment type="caution">
    <text evidence="3">The sequence shown here is derived from an EMBL/GenBank/DDBJ whole genome shotgun (WGS) entry which is preliminary data.</text>
</comment>
<evidence type="ECO:0000313" key="3">
    <source>
        <dbReference type="EMBL" id="PIS22812.1"/>
    </source>
</evidence>
<protein>
    <recommendedName>
        <fullName evidence="2">Glycosyl transferase family 1 domain-containing protein</fullName>
    </recommendedName>
</protein>
<dbReference type="GO" id="GO:0016757">
    <property type="term" value="F:glycosyltransferase activity"/>
    <property type="evidence" value="ECO:0007669"/>
    <property type="project" value="InterPro"/>
</dbReference>
<dbReference type="CDD" id="cd03801">
    <property type="entry name" value="GT4_PimA-like"/>
    <property type="match status" value="1"/>
</dbReference>
<dbReference type="SUPFAM" id="SSF53756">
    <property type="entry name" value="UDP-Glycosyltransferase/glycogen phosphorylase"/>
    <property type="match status" value="1"/>
</dbReference>
<dbReference type="InterPro" id="IPR001296">
    <property type="entry name" value="Glyco_trans_1"/>
</dbReference>
<accession>A0A2H0XD44</accession>
<dbReference type="Gene3D" id="3.40.50.2000">
    <property type="entry name" value="Glycogen Phosphorylase B"/>
    <property type="match status" value="2"/>
</dbReference>
<dbReference type="Pfam" id="PF00534">
    <property type="entry name" value="Glycos_transf_1"/>
    <property type="match status" value="1"/>
</dbReference>
<dbReference type="PANTHER" id="PTHR46401">
    <property type="entry name" value="GLYCOSYLTRANSFERASE WBBK-RELATED"/>
    <property type="match status" value="1"/>
</dbReference>
<dbReference type="EMBL" id="PEYT01000031">
    <property type="protein sequence ID" value="PIS22812.1"/>
    <property type="molecule type" value="Genomic_DNA"/>
</dbReference>
<dbReference type="PANTHER" id="PTHR46401:SF2">
    <property type="entry name" value="GLYCOSYLTRANSFERASE WBBK-RELATED"/>
    <property type="match status" value="1"/>
</dbReference>
<evidence type="ECO:0000256" key="1">
    <source>
        <dbReference type="ARBA" id="ARBA00022679"/>
    </source>
</evidence>